<dbReference type="InterPro" id="IPR006124">
    <property type="entry name" value="Metalloenzyme"/>
</dbReference>
<dbReference type="AlphaFoldDB" id="A0A939DLP1"/>
<proteinExistence type="inferred from homology"/>
<dbReference type="GO" id="GO:0030145">
    <property type="term" value="F:manganese ion binding"/>
    <property type="evidence" value="ECO:0007669"/>
    <property type="project" value="UniProtKB-UniRule"/>
</dbReference>
<evidence type="ECO:0000259" key="8">
    <source>
        <dbReference type="Pfam" id="PF01676"/>
    </source>
</evidence>
<accession>A0A939DLP1</accession>
<feature type="binding site" evidence="6">
    <location>
        <position position="345"/>
    </location>
    <ligand>
        <name>Mn(2+)</name>
        <dbReference type="ChEBI" id="CHEBI:29035"/>
        <label>1</label>
    </ligand>
</feature>
<dbReference type="HAMAP" id="MF_00740">
    <property type="entry name" value="Phosphopentomut"/>
    <property type="match status" value="1"/>
</dbReference>
<feature type="binding site" evidence="6">
    <location>
        <position position="308"/>
    </location>
    <ligand>
        <name>Mn(2+)</name>
        <dbReference type="ChEBI" id="CHEBI:29035"/>
        <label>2</label>
    </ligand>
</feature>
<dbReference type="CDD" id="cd16009">
    <property type="entry name" value="PPM"/>
    <property type="match status" value="1"/>
</dbReference>
<dbReference type="InterPro" id="IPR017850">
    <property type="entry name" value="Alkaline_phosphatase_core_sf"/>
</dbReference>
<sequence>MPRAIILMLDSFGIGASHDAEVFGDAGADTLGHIAQACARGEADQGRQGPLHIPNLVRLGLAHAAYLSTGSWPAGLSMLTPVVAAYGYAASISTGKDTTSGHWEMAGVPVLSKWGYFPDKADCFPATLLEKILIRCGLSGSLGHCHASGTQIIQQLGEQHIRCGLPIFYTSGDSVFQVACHEEYFGLEALYKLCEIARQELDAYRIARVIARPFSGHAAGAFQRTRNRRDYSMAPPSATLLDKLTEAGHQVSGVGKIADIYCHRGIGTSLKASGLAQLFDKTLEAWDTLQESGLVFTNFVDFDTEYGHRRDLAGYARALEYFDQRLPQLLARLRPDDLLVITADHGCDPSWPGSDHTRENVPVLALGRSVGRRSVGRRSSFADIGQSLASYFGLPPLAYGCSFLEPTGSGVNL</sequence>
<evidence type="ECO:0000256" key="6">
    <source>
        <dbReference type="HAMAP-Rule" id="MF_00740"/>
    </source>
</evidence>
<dbReference type="SUPFAM" id="SSF53649">
    <property type="entry name" value="Alkaline phosphatase-like"/>
    <property type="match status" value="1"/>
</dbReference>
<evidence type="ECO:0000313" key="10">
    <source>
        <dbReference type="Proteomes" id="UP000664654"/>
    </source>
</evidence>
<dbReference type="EC" id="5.4.2.7" evidence="6 7"/>
<dbReference type="NCBIfam" id="NF003766">
    <property type="entry name" value="PRK05362.1"/>
    <property type="match status" value="1"/>
</dbReference>
<keyword evidence="4 6" id="KW-0464">Manganese</keyword>
<feature type="binding site" evidence="6">
    <location>
        <position position="10"/>
    </location>
    <ligand>
        <name>Mn(2+)</name>
        <dbReference type="ChEBI" id="CHEBI:29035"/>
        <label>1</label>
    </ligand>
</feature>
<dbReference type="Pfam" id="PF01676">
    <property type="entry name" value="Metalloenzyme"/>
    <property type="match status" value="1"/>
</dbReference>
<dbReference type="GO" id="GO:0008973">
    <property type="term" value="F:phosphopentomutase activity"/>
    <property type="evidence" value="ECO:0007669"/>
    <property type="project" value="UniProtKB-UniRule"/>
</dbReference>
<dbReference type="InterPro" id="IPR010045">
    <property type="entry name" value="DeoB"/>
</dbReference>
<gene>
    <name evidence="6" type="primary">deoB</name>
    <name evidence="9" type="ORF">J0A66_02750</name>
</gene>
<dbReference type="GO" id="GO:0005829">
    <property type="term" value="C:cytosol"/>
    <property type="evidence" value="ECO:0007669"/>
    <property type="project" value="TreeGrafter"/>
</dbReference>
<keyword evidence="2 6" id="KW-0963">Cytoplasm</keyword>
<organism evidence="9 10">
    <name type="scientific">Bowmanella dokdonensis</name>
    <dbReference type="NCBI Taxonomy" id="751969"/>
    <lineage>
        <taxon>Bacteria</taxon>
        <taxon>Pseudomonadati</taxon>
        <taxon>Pseudomonadota</taxon>
        <taxon>Gammaproteobacteria</taxon>
        <taxon>Alteromonadales</taxon>
        <taxon>Alteromonadaceae</taxon>
        <taxon>Bowmanella</taxon>
    </lineage>
</organism>
<dbReference type="EMBL" id="JAFKCV010000001">
    <property type="protein sequence ID" value="MBN7824136.1"/>
    <property type="molecule type" value="Genomic_DNA"/>
</dbReference>
<protein>
    <recommendedName>
        <fullName evidence="6 7">Phosphopentomutase</fullName>
        <ecNumber evidence="6 7">5.4.2.7</ecNumber>
    </recommendedName>
    <alternativeName>
        <fullName evidence="6">Phosphodeoxyribomutase</fullName>
    </alternativeName>
</protein>
<evidence type="ECO:0000256" key="5">
    <source>
        <dbReference type="ARBA" id="ARBA00023235"/>
    </source>
</evidence>
<keyword evidence="5 6" id="KW-0413">Isomerase</keyword>
<dbReference type="PANTHER" id="PTHR21110:SF0">
    <property type="entry name" value="PHOSPHOPENTOMUTASE"/>
    <property type="match status" value="1"/>
</dbReference>
<dbReference type="Gene3D" id="3.40.720.10">
    <property type="entry name" value="Alkaline Phosphatase, subunit A"/>
    <property type="match status" value="1"/>
</dbReference>
<dbReference type="SUPFAM" id="SSF143856">
    <property type="entry name" value="DeoB insert domain-like"/>
    <property type="match status" value="1"/>
</dbReference>
<comment type="similarity">
    <text evidence="1 6">Belongs to the phosphopentomutase family.</text>
</comment>
<dbReference type="FunFam" id="3.30.70.1250:FF:000001">
    <property type="entry name" value="Phosphopentomutase"/>
    <property type="match status" value="1"/>
</dbReference>
<comment type="catalytic activity">
    <reaction evidence="6">
        <text>2-deoxy-alpha-D-ribose 1-phosphate = 2-deoxy-D-ribose 5-phosphate</text>
        <dbReference type="Rhea" id="RHEA:27658"/>
        <dbReference type="ChEBI" id="CHEBI:57259"/>
        <dbReference type="ChEBI" id="CHEBI:62877"/>
        <dbReference type="EC" id="5.4.2.7"/>
    </reaction>
</comment>
<dbReference type="GO" id="GO:0009117">
    <property type="term" value="P:nucleotide metabolic process"/>
    <property type="evidence" value="ECO:0007669"/>
    <property type="project" value="UniProtKB-UniRule"/>
</dbReference>
<comment type="subcellular location">
    <subcellularLocation>
        <location evidence="6">Cytoplasm</location>
    </subcellularLocation>
</comment>
<evidence type="ECO:0000256" key="1">
    <source>
        <dbReference type="ARBA" id="ARBA00010373"/>
    </source>
</evidence>
<dbReference type="PANTHER" id="PTHR21110">
    <property type="entry name" value="PHOSPHOPENTOMUTASE"/>
    <property type="match status" value="1"/>
</dbReference>
<dbReference type="PIRSF" id="PIRSF001491">
    <property type="entry name" value="Ppentomutase"/>
    <property type="match status" value="1"/>
</dbReference>
<comment type="caution">
    <text evidence="9">The sequence shown here is derived from an EMBL/GenBank/DDBJ whole genome shotgun (WGS) entry which is preliminary data.</text>
</comment>
<dbReference type="GO" id="GO:0000287">
    <property type="term" value="F:magnesium ion binding"/>
    <property type="evidence" value="ECO:0007669"/>
    <property type="project" value="UniProtKB-UniRule"/>
</dbReference>
<dbReference type="RefSeq" id="WP_206572228.1">
    <property type="nucleotide sequence ID" value="NZ_JAFKCV010000001.1"/>
</dbReference>
<keyword evidence="10" id="KW-1185">Reference proteome</keyword>
<evidence type="ECO:0000256" key="2">
    <source>
        <dbReference type="ARBA" id="ARBA00022490"/>
    </source>
</evidence>
<comment type="function">
    <text evidence="6">Isomerase that catalyzes the conversion of deoxy-ribose 1-phosphate (dRib-1-P) and ribose 1-phosphate (Rib-1-P) to deoxy-ribose 5-phosphate (dRib-5-P) and ribose 5-phosphate (Rib-5-P), respectively.</text>
</comment>
<evidence type="ECO:0000256" key="7">
    <source>
        <dbReference type="NCBIfam" id="TIGR01696"/>
    </source>
</evidence>
<evidence type="ECO:0000256" key="3">
    <source>
        <dbReference type="ARBA" id="ARBA00022723"/>
    </source>
</evidence>
<dbReference type="GO" id="GO:0006018">
    <property type="term" value="P:2-deoxyribose 1-phosphate catabolic process"/>
    <property type="evidence" value="ECO:0007669"/>
    <property type="project" value="UniProtKB-UniRule"/>
</dbReference>
<feature type="binding site" evidence="6">
    <location>
        <position position="303"/>
    </location>
    <ligand>
        <name>Mn(2+)</name>
        <dbReference type="ChEBI" id="CHEBI:29035"/>
        <label>2</label>
    </ligand>
</feature>
<evidence type="ECO:0000256" key="4">
    <source>
        <dbReference type="ARBA" id="ARBA00023211"/>
    </source>
</evidence>
<dbReference type="Proteomes" id="UP000664654">
    <property type="component" value="Unassembled WGS sequence"/>
</dbReference>
<dbReference type="InterPro" id="IPR024052">
    <property type="entry name" value="Phosphopentomutase_DeoB_cap_sf"/>
</dbReference>
<comment type="cofactor">
    <cofactor evidence="6">
        <name>Mn(2+)</name>
        <dbReference type="ChEBI" id="CHEBI:29035"/>
    </cofactor>
    <text evidence="6">Binds 2 manganese ions.</text>
</comment>
<feature type="domain" description="Metalloenzyme" evidence="8">
    <location>
        <begin position="3"/>
        <end position="395"/>
    </location>
</feature>
<evidence type="ECO:0000313" key="9">
    <source>
        <dbReference type="EMBL" id="MBN7824136.1"/>
    </source>
</evidence>
<feature type="binding site" evidence="6">
    <location>
        <position position="356"/>
    </location>
    <ligand>
        <name>Mn(2+)</name>
        <dbReference type="ChEBI" id="CHEBI:29035"/>
        <label>2</label>
    </ligand>
</feature>
<dbReference type="NCBIfam" id="TIGR01696">
    <property type="entry name" value="deoB"/>
    <property type="match status" value="1"/>
</dbReference>
<feature type="binding site" evidence="6">
    <location>
        <position position="344"/>
    </location>
    <ligand>
        <name>Mn(2+)</name>
        <dbReference type="ChEBI" id="CHEBI:29035"/>
        <label>1</label>
    </ligand>
</feature>
<dbReference type="GO" id="GO:0043094">
    <property type="term" value="P:metabolic compound salvage"/>
    <property type="evidence" value="ECO:0007669"/>
    <property type="project" value="UniProtKB-UniRule"/>
</dbReference>
<name>A0A939DLP1_9ALTE</name>
<dbReference type="Gene3D" id="3.30.70.1250">
    <property type="entry name" value="Phosphopentomutase"/>
    <property type="match status" value="1"/>
</dbReference>
<comment type="pathway">
    <text evidence="6">Carbohydrate degradation; 2-deoxy-D-ribose 1-phosphate degradation; D-glyceraldehyde 3-phosphate and acetaldehyde from 2-deoxy-alpha-D-ribose 1-phosphate: step 1/2.</text>
</comment>
<reference evidence="9" key="1">
    <citation type="submission" date="2021-03" db="EMBL/GenBank/DDBJ databases">
        <title>novel species isolated from a fishpond in China.</title>
        <authorList>
            <person name="Lu H."/>
            <person name="Cai Z."/>
        </authorList>
    </citation>
    <scope>NUCLEOTIDE SEQUENCE</scope>
    <source>
        <strain evidence="9">JCM 30855</strain>
    </source>
</reference>
<keyword evidence="3 6" id="KW-0479">Metal-binding</keyword>
<comment type="catalytic activity">
    <reaction evidence="6">
        <text>alpha-D-ribose 1-phosphate = D-ribose 5-phosphate</text>
        <dbReference type="Rhea" id="RHEA:18793"/>
        <dbReference type="ChEBI" id="CHEBI:57720"/>
        <dbReference type="ChEBI" id="CHEBI:78346"/>
        <dbReference type="EC" id="5.4.2.7"/>
    </reaction>
</comment>